<keyword evidence="1" id="KW-0732">Signal</keyword>
<dbReference type="EMBL" id="JAWCUA010000003">
    <property type="protein sequence ID" value="MDU0112299.1"/>
    <property type="molecule type" value="Genomic_DNA"/>
</dbReference>
<feature type="signal peptide" evidence="1">
    <location>
        <begin position="1"/>
        <end position="18"/>
    </location>
</feature>
<keyword evidence="3" id="KW-1185">Reference proteome</keyword>
<sequence>MRTFLCIVTLFTALVVNAKQVKAPEASMHWLSLIDNGDYAESWQLADKIFQSQLTIGK</sequence>
<dbReference type="RefSeq" id="WP_315946054.1">
    <property type="nucleotide sequence ID" value="NZ_JAWCUA010000003.1"/>
</dbReference>
<protein>
    <submittedName>
        <fullName evidence="2">Uncharacterized protein</fullName>
    </submittedName>
</protein>
<evidence type="ECO:0000256" key="1">
    <source>
        <dbReference type="SAM" id="SignalP"/>
    </source>
</evidence>
<accession>A0ABU3QXY3</accession>
<organism evidence="2 3">
    <name type="scientific">Psychrosphaera aquimarina</name>
    <dbReference type="NCBI Taxonomy" id="2044854"/>
    <lineage>
        <taxon>Bacteria</taxon>
        <taxon>Pseudomonadati</taxon>
        <taxon>Pseudomonadota</taxon>
        <taxon>Gammaproteobacteria</taxon>
        <taxon>Alteromonadales</taxon>
        <taxon>Pseudoalteromonadaceae</taxon>
        <taxon>Psychrosphaera</taxon>
    </lineage>
</organism>
<evidence type="ECO:0000313" key="2">
    <source>
        <dbReference type="EMBL" id="MDU0112299.1"/>
    </source>
</evidence>
<reference evidence="2 3" key="1">
    <citation type="submission" date="2023-10" db="EMBL/GenBank/DDBJ databases">
        <title>Psychrosphaera aquimaarina strain SW33 isolated from seawater.</title>
        <authorList>
            <person name="Bayburt H."/>
            <person name="Kim J.M."/>
            <person name="Choi B.J."/>
            <person name="Jeon C.O."/>
        </authorList>
    </citation>
    <scope>NUCLEOTIDE SEQUENCE [LARGE SCALE GENOMIC DNA]</scope>
    <source>
        <strain evidence="2 3">KCTC 52743</strain>
    </source>
</reference>
<gene>
    <name evidence="2" type="ORF">RT723_04655</name>
</gene>
<evidence type="ECO:0000313" key="3">
    <source>
        <dbReference type="Proteomes" id="UP001257914"/>
    </source>
</evidence>
<feature type="chain" id="PRO_5046039923" evidence="1">
    <location>
        <begin position="19"/>
        <end position="58"/>
    </location>
</feature>
<name>A0ABU3QXY3_9GAMM</name>
<proteinExistence type="predicted"/>
<comment type="caution">
    <text evidence="2">The sequence shown here is derived from an EMBL/GenBank/DDBJ whole genome shotgun (WGS) entry which is preliminary data.</text>
</comment>
<dbReference type="Proteomes" id="UP001257914">
    <property type="component" value="Unassembled WGS sequence"/>
</dbReference>